<dbReference type="EMBL" id="JAIBOA010000012">
    <property type="protein sequence ID" value="MBW8484719.1"/>
    <property type="molecule type" value="Genomic_DNA"/>
</dbReference>
<organism evidence="1 2">
    <name type="scientific">Actinomadura parmotrematis</name>
    <dbReference type="NCBI Taxonomy" id="2864039"/>
    <lineage>
        <taxon>Bacteria</taxon>
        <taxon>Bacillati</taxon>
        <taxon>Actinomycetota</taxon>
        <taxon>Actinomycetes</taxon>
        <taxon>Streptosporangiales</taxon>
        <taxon>Thermomonosporaceae</taxon>
        <taxon>Actinomadura</taxon>
    </lineage>
</organism>
<protein>
    <submittedName>
        <fullName evidence="1">Uncharacterized protein</fullName>
    </submittedName>
</protein>
<evidence type="ECO:0000313" key="2">
    <source>
        <dbReference type="Proteomes" id="UP000774570"/>
    </source>
</evidence>
<sequence length="99" mass="10422">MRLVILIVAVLLVAVVAVLAVYAARGAAAPAPAARWEIATESRDGVTTVAVRQVAGDRETGRQAIAAIPDDSADWESAYHEAMARARSRLAALNSQQDP</sequence>
<proteinExistence type="predicted"/>
<gene>
    <name evidence="1" type="ORF">K1Y72_20210</name>
</gene>
<accession>A0ABS7FYJ1</accession>
<keyword evidence="2" id="KW-1185">Reference proteome</keyword>
<dbReference type="RefSeq" id="WP_220167944.1">
    <property type="nucleotide sequence ID" value="NZ_JAIBOA010000012.1"/>
</dbReference>
<comment type="caution">
    <text evidence="1">The sequence shown here is derived from an EMBL/GenBank/DDBJ whole genome shotgun (WGS) entry which is preliminary data.</text>
</comment>
<name>A0ABS7FYJ1_9ACTN</name>
<evidence type="ECO:0000313" key="1">
    <source>
        <dbReference type="EMBL" id="MBW8484719.1"/>
    </source>
</evidence>
<reference evidence="1 2" key="1">
    <citation type="submission" date="2021-07" db="EMBL/GenBank/DDBJ databases">
        <title>Actinomadura sp. PM05-2 isolated from lichen.</title>
        <authorList>
            <person name="Somphong A."/>
            <person name="Phongsopitanun W."/>
            <person name="Tanasupawat S."/>
            <person name="Peongsungnone V."/>
        </authorList>
    </citation>
    <scope>NUCLEOTIDE SEQUENCE [LARGE SCALE GENOMIC DNA]</scope>
    <source>
        <strain evidence="1 2">PM05-2</strain>
    </source>
</reference>
<dbReference type="Proteomes" id="UP000774570">
    <property type="component" value="Unassembled WGS sequence"/>
</dbReference>